<evidence type="ECO:0000313" key="3">
    <source>
        <dbReference type="EMBL" id="KAL5110163.1"/>
    </source>
</evidence>
<feature type="transmembrane region" description="Helical" evidence="2">
    <location>
        <begin position="199"/>
        <end position="218"/>
    </location>
</feature>
<accession>A0ABR4QK18</accession>
<evidence type="ECO:0000256" key="2">
    <source>
        <dbReference type="SAM" id="Phobius"/>
    </source>
</evidence>
<sequence length="250" mass="28312">MLLSVLLAAALYASVNVIVLLCHLLMSRTYEIAEHSPRDTILFGQESASKFGFIGASLQALMVSFVICTSLIGFYSLPSVYKHIYPRPHSSSMALLLFNATCILNGGFCRPANYPCLQLSLQPALPPDSTHYFDAFQPDVFPFKAFPKSPNDHDQQPLHRERDLPRAKDFWTKRKPPTQQQHQHHLRTMSLSSPPSTRGLMIVLVYNLGFITICWRLFRLHVRDLVKVKEQLASVWVWWLGAASSNATSR</sequence>
<evidence type="ECO:0000256" key="1">
    <source>
        <dbReference type="SAM" id="MobiDB-lite"/>
    </source>
</evidence>
<dbReference type="PANTHER" id="PTHR12625:SF0">
    <property type="entry name" value="PROTEIN LILIPOD"/>
    <property type="match status" value="1"/>
</dbReference>
<gene>
    <name evidence="3" type="ORF">TcWFU_003879</name>
</gene>
<feature type="transmembrane region" description="Helical" evidence="2">
    <location>
        <begin position="6"/>
        <end position="30"/>
    </location>
</feature>
<comment type="caution">
    <text evidence="3">The sequence shown here is derived from an EMBL/GenBank/DDBJ whole genome shotgun (WGS) entry which is preliminary data.</text>
</comment>
<dbReference type="Proteomes" id="UP001651158">
    <property type="component" value="Unassembled WGS sequence"/>
</dbReference>
<dbReference type="PANTHER" id="PTHR12625">
    <property type="entry name" value="LIPOCALIN-1 INTERACTING MEMBRANE RECEPTOR LIMR"/>
    <property type="match status" value="1"/>
</dbReference>
<keyword evidence="4" id="KW-1185">Reference proteome</keyword>
<name>A0ABR4QK18_9CEST</name>
<dbReference type="InterPro" id="IPR008075">
    <property type="entry name" value="LIMR"/>
</dbReference>
<protein>
    <submittedName>
        <fullName evidence="3">Uncharacterized protein</fullName>
    </submittedName>
</protein>
<keyword evidence="2" id="KW-0812">Transmembrane</keyword>
<feature type="region of interest" description="Disordered" evidence="1">
    <location>
        <begin position="173"/>
        <end position="193"/>
    </location>
</feature>
<organism evidence="3 4">
    <name type="scientific">Taenia crassiceps</name>
    <dbReference type="NCBI Taxonomy" id="6207"/>
    <lineage>
        <taxon>Eukaryota</taxon>
        <taxon>Metazoa</taxon>
        <taxon>Spiralia</taxon>
        <taxon>Lophotrochozoa</taxon>
        <taxon>Platyhelminthes</taxon>
        <taxon>Cestoda</taxon>
        <taxon>Eucestoda</taxon>
        <taxon>Cyclophyllidea</taxon>
        <taxon>Taeniidae</taxon>
        <taxon>Taenia</taxon>
    </lineage>
</organism>
<proteinExistence type="predicted"/>
<keyword evidence="2" id="KW-0472">Membrane</keyword>
<reference evidence="3 4" key="1">
    <citation type="journal article" date="2022" name="Front. Cell. Infect. Microbiol.">
        <title>The Genomes of Two Strains of Taenia crassiceps the Animal Model for the Study of Human Cysticercosis.</title>
        <authorList>
            <person name="Bobes R.J."/>
            <person name="Estrada K."/>
            <person name="Rios-Valencia D.G."/>
            <person name="Calderon-Gallegos A."/>
            <person name="de la Torre P."/>
            <person name="Carrero J.C."/>
            <person name="Sanchez-Flores A."/>
            <person name="Laclette J.P."/>
        </authorList>
    </citation>
    <scope>NUCLEOTIDE SEQUENCE [LARGE SCALE GENOMIC DNA]</scope>
    <source>
        <strain evidence="3">WFUcys</strain>
    </source>
</reference>
<dbReference type="EMBL" id="JAKROA010000002">
    <property type="protein sequence ID" value="KAL5110163.1"/>
    <property type="molecule type" value="Genomic_DNA"/>
</dbReference>
<keyword evidence="2" id="KW-1133">Transmembrane helix</keyword>
<evidence type="ECO:0000313" key="4">
    <source>
        <dbReference type="Proteomes" id="UP001651158"/>
    </source>
</evidence>
<feature type="transmembrane region" description="Helical" evidence="2">
    <location>
        <begin position="51"/>
        <end position="77"/>
    </location>
</feature>